<dbReference type="PROSITE" id="PS00216">
    <property type="entry name" value="SUGAR_TRANSPORT_1"/>
    <property type="match status" value="1"/>
</dbReference>
<feature type="transmembrane region" description="Helical" evidence="8">
    <location>
        <begin position="291"/>
        <end position="311"/>
    </location>
</feature>
<keyword evidence="6 8" id="KW-0472">Membrane</keyword>
<feature type="transmembrane region" description="Helical" evidence="8">
    <location>
        <begin position="23"/>
        <end position="44"/>
    </location>
</feature>
<dbReference type="OrthoDB" id="5296287at2759"/>
<protein>
    <submittedName>
        <fullName evidence="10">Putative quinate permease</fullName>
    </submittedName>
</protein>
<dbReference type="Pfam" id="PF00083">
    <property type="entry name" value="Sugar_tr"/>
    <property type="match status" value="1"/>
</dbReference>
<keyword evidence="5 8" id="KW-1133">Transmembrane helix</keyword>
<feature type="transmembrane region" description="Helical" evidence="8">
    <location>
        <begin position="199"/>
        <end position="219"/>
    </location>
</feature>
<organism evidence="10 11">
    <name type="scientific">Cyphellophora attinorum</name>
    <dbReference type="NCBI Taxonomy" id="1664694"/>
    <lineage>
        <taxon>Eukaryota</taxon>
        <taxon>Fungi</taxon>
        <taxon>Dikarya</taxon>
        <taxon>Ascomycota</taxon>
        <taxon>Pezizomycotina</taxon>
        <taxon>Eurotiomycetes</taxon>
        <taxon>Chaetothyriomycetidae</taxon>
        <taxon>Chaetothyriales</taxon>
        <taxon>Cyphellophoraceae</taxon>
        <taxon>Cyphellophora</taxon>
    </lineage>
</organism>
<reference evidence="10 11" key="1">
    <citation type="submission" date="2015-06" db="EMBL/GenBank/DDBJ databases">
        <title>Draft genome of the ant-associated black yeast Phialophora attae CBS 131958.</title>
        <authorList>
            <person name="Moreno L.F."/>
            <person name="Stielow B.J."/>
            <person name="de Hoog S."/>
            <person name="Vicente V.A."/>
            <person name="Weiss V.A."/>
            <person name="de Vries M."/>
            <person name="Cruz L.M."/>
            <person name="Souza E.M."/>
        </authorList>
    </citation>
    <scope>NUCLEOTIDE SEQUENCE [LARGE SCALE GENOMIC DNA]</scope>
    <source>
        <strain evidence="10 11">CBS 131958</strain>
    </source>
</reference>
<feature type="transmembrane region" description="Helical" evidence="8">
    <location>
        <begin position="472"/>
        <end position="493"/>
    </location>
</feature>
<dbReference type="VEuPathDB" id="FungiDB:AB675_1560"/>
<dbReference type="InterPro" id="IPR020846">
    <property type="entry name" value="MFS_dom"/>
</dbReference>
<feature type="domain" description="Major facilitator superfamily (MFS) profile" evidence="9">
    <location>
        <begin position="31"/>
        <end position="497"/>
    </location>
</feature>
<evidence type="ECO:0000313" key="11">
    <source>
        <dbReference type="Proteomes" id="UP000038010"/>
    </source>
</evidence>
<feature type="transmembrane region" description="Helical" evidence="8">
    <location>
        <begin position="79"/>
        <end position="98"/>
    </location>
</feature>
<evidence type="ECO:0000256" key="5">
    <source>
        <dbReference type="ARBA" id="ARBA00022989"/>
    </source>
</evidence>
<evidence type="ECO:0000256" key="3">
    <source>
        <dbReference type="ARBA" id="ARBA00022448"/>
    </source>
</evidence>
<comment type="subcellular location">
    <subcellularLocation>
        <location evidence="1">Membrane</location>
        <topology evidence="1">Multi-pass membrane protein</topology>
    </subcellularLocation>
</comment>
<dbReference type="InterPro" id="IPR036259">
    <property type="entry name" value="MFS_trans_sf"/>
</dbReference>
<proteinExistence type="inferred from homology"/>
<evidence type="ECO:0000313" key="10">
    <source>
        <dbReference type="EMBL" id="KPI37295.1"/>
    </source>
</evidence>
<dbReference type="InterPro" id="IPR005828">
    <property type="entry name" value="MFS_sugar_transport-like"/>
</dbReference>
<dbReference type="PRINTS" id="PR00171">
    <property type="entry name" value="SUGRTRNSPORT"/>
</dbReference>
<dbReference type="InterPro" id="IPR050360">
    <property type="entry name" value="MFS_Sugar_Transporters"/>
</dbReference>
<feature type="transmembrane region" description="Helical" evidence="8">
    <location>
        <begin position="105"/>
        <end position="123"/>
    </location>
</feature>
<dbReference type="Gene3D" id="1.20.1250.20">
    <property type="entry name" value="MFS general substrate transporter like domains"/>
    <property type="match status" value="1"/>
</dbReference>
<dbReference type="GO" id="GO:0005351">
    <property type="term" value="F:carbohydrate:proton symporter activity"/>
    <property type="evidence" value="ECO:0007669"/>
    <property type="project" value="TreeGrafter"/>
</dbReference>
<evidence type="ECO:0000256" key="8">
    <source>
        <dbReference type="SAM" id="Phobius"/>
    </source>
</evidence>
<gene>
    <name evidence="10" type="ORF">AB675_1560</name>
</gene>
<feature type="transmembrane region" description="Helical" evidence="8">
    <location>
        <begin position="403"/>
        <end position="425"/>
    </location>
</feature>
<dbReference type="RefSeq" id="XP_017997258.1">
    <property type="nucleotide sequence ID" value="XM_018141460.1"/>
</dbReference>
<keyword evidence="11" id="KW-1185">Reference proteome</keyword>
<dbReference type="AlphaFoldDB" id="A0A0N1H506"/>
<dbReference type="GO" id="GO:0016020">
    <property type="term" value="C:membrane"/>
    <property type="evidence" value="ECO:0007669"/>
    <property type="project" value="UniProtKB-SubCell"/>
</dbReference>
<evidence type="ECO:0000256" key="2">
    <source>
        <dbReference type="ARBA" id="ARBA00010992"/>
    </source>
</evidence>
<keyword evidence="3 7" id="KW-0813">Transport</keyword>
<dbReference type="SUPFAM" id="SSF103473">
    <property type="entry name" value="MFS general substrate transporter"/>
    <property type="match status" value="1"/>
</dbReference>
<feature type="transmembrane region" description="Helical" evidence="8">
    <location>
        <begin position="432"/>
        <end position="452"/>
    </location>
</feature>
<name>A0A0N1H506_9EURO</name>
<keyword evidence="4 8" id="KW-0812">Transmembrane</keyword>
<comment type="caution">
    <text evidence="10">The sequence shown here is derived from an EMBL/GenBank/DDBJ whole genome shotgun (WGS) entry which is preliminary data.</text>
</comment>
<feature type="transmembrane region" description="Helical" evidence="8">
    <location>
        <begin position="129"/>
        <end position="152"/>
    </location>
</feature>
<dbReference type="EMBL" id="LFJN01000025">
    <property type="protein sequence ID" value="KPI37295.1"/>
    <property type="molecule type" value="Genomic_DNA"/>
</dbReference>
<evidence type="ECO:0000256" key="1">
    <source>
        <dbReference type="ARBA" id="ARBA00004141"/>
    </source>
</evidence>
<evidence type="ECO:0000256" key="6">
    <source>
        <dbReference type="ARBA" id="ARBA00023136"/>
    </source>
</evidence>
<dbReference type="NCBIfam" id="TIGR00879">
    <property type="entry name" value="SP"/>
    <property type="match status" value="1"/>
</dbReference>
<feature type="transmembrane region" description="Helical" evidence="8">
    <location>
        <begin position="364"/>
        <end position="383"/>
    </location>
</feature>
<evidence type="ECO:0000256" key="7">
    <source>
        <dbReference type="RuleBase" id="RU003346"/>
    </source>
</evidence>
<dbReference type="PROSITE" id="PS00217">
    <property type="entry name" value="SUGAR_TRANSPORT_2"/>
    <property type="match status" value="1"/>
</dbReference>
<dbReference type="FunFam" id="1.20.1250.20:FF:000313">
    <property type="entry name" value="MFS quinate transporter"/>
    <property type="match status" value="1"/>
</dbReference>
<dbReference type="PANTHER" id="PTHR48022:SF8">
    <property type="entry name" value="MAJOR FACILITATOR SUPERFAMILY (MFS) PROFILE DOMAIN-CONTAINING PROTEIN-RELATED"/>
    <property type="match status" value="1"/>
</dbReference>
<dbReference type="PANTHER" id="PTHR48022">
    <property type="entry name" value="PLASTIDIC GLUCOSE TRANSPORTER 4"/>
    <property type="match status" value="1"/>
</dbReference>
<dbReference type="GeneID" id="28733340"/>
<dbReference type="Proteomes" id="UP000038010">
    <property type="component" value="Unassembled WGS sequence"/>
</dbReference>
<accession>A0A0N1H506</accession>
<evidence type="ECO:0000259" key="9">
    <source>
        <dbReference type="PROSITE" id="PS50850"/>
    </source>
</evidence>
<comment type="similarity">
    <text evidence="2 7">Belongs to the major facilitator superfamily. Sugar transporter (TC 2.A.1.1) family.</text>
</comment>
<dbReference type="InterPro" id="IPR005829">
    <property type="entry name" value="Sugar_transporter_CS"/>
</dbReference>
<evidence type="ECO:0000256" key="4">
    <source>
        <dbReference type="ARBA" id="ARBA00022692"/>
    </source>
</evidence>
<dbReference type="InterPro" id="IPR003663">
    <property type="entry name" value="Sugar/inositol_transpt"/>
</dbReference>
<sequence>MGGGPKKPVNIFKMQLGDDPREVINWKLWFAVFSFGIMGAARGIDEGLISGTFNSTNFKHLLGFDELDDVALANVKGNVSAMVQIGSVGGALLAFLTADRLGRLWATRVLCSLWVLGIAIFMANNGNLGAVYAGRFIAGLGIGQTTVVAPVYISEIAPKSVRGLATCVFAGSVYIGIMLAYFASWGSSLHIDKKTQTSWLVPTSIHLMFAGIIFVLSFFNKESPRYLIKKGKMEHAIQNLTRIRGLPETDPYIVHEIHEIKRSLAEEQEATMGQGFGGLLREMFLQPNNFYRIYLGLGSQLLSQWSGAQSITIYAPDMFALLGTKGQNEKLFATAIFGVVKFVASIMCALFLVDVIGRKRSLSIGIILQAISMAYVAAFLTAVPNIDEDTEFTPAQKHASTGAIVMIYISGFGWAMGWNSIQYLLNAEIYPLRIRAISSSMVMCFHFVNQYGNSRAVPQMLLPTSDGGLSPAGTFWLFTAITLMGLFWAWWFIPETAGLSLEQMDYLFTLKWWKIGVWGRKQAEITVADEDDRYNSGKVGGLGEKGEEVETVGEVGAEKRV</sequence>
<feature type="transmembrane region" description="Helical" evidence="8">
    <location>
        <begin position="164"/>
        <end position="187"/>
    </location>
</feature>
<feature type="transmembrane region" description="Helical" evidence="8">
    <location>
        <begin position="331"/>
        <end position="352"/>
    </location>
</feature>
<dbReference type="PROSITE" id="PS50850">
    <property type="entry name" value="MFS"/>
    <property type="match status" value="1"/>
</dbReference>